<evidence type="ECO:0000313" key="1">
    <source>
        <dbReference type="EMBL" id="KAF0984639.1"/>
    </source>
</evidence>
<sequence>MIPSKLASHHDSSIRDEIHFQKLFSPELLALLQPKNSVENINKDHISVHDVSDDDERSQNATQMIPNIPQLGLYYEMREKISTSSSIPNDYLQYNFIRLAPQLLSENERNNTVSLVFENQFIEISKLPSLDNTPAPMSETVVETIKEKVKQDFASSNTITYFEPSLITFDEFDESADWIETEK</sequence>
<dbReference type="EMBL" id="VFQX01000002">
    <property type="protein sequence ID" value="KAF0984639.1"/>
    <property type="molecule type" value="Genomic_DNA"/>
</dbReference>
<dbReference type="OrthoDB" id="10381945at2759"/>
<keyword evidence="2" id="KW-1185">Reference proteome</keyword>
<organism evidence="1 2">
    <name type="scientific">Naegleria fowleri</name>
    <name type="common">Brain eating amoeba</name>
    <dbReference type="NCBI Taxonomy" id="5763"/>
    <lineage>
        <taxon>Eukaryota</taxon>
        <taxon>Discoba</taxon>
        <taxon>Heterolobosea</taxon>
        <taxon>Tetramitia</taxon>
        <taxon>Eutetramitia</taxon>
        <taxon>Vahlkampfiidae</taxon>
        <taxon>Naegleria</taxon>
    </lineage>
</organism>
<dbReference type="Proteomes" id="UP000444721">
    <property type="component" value="Unassembled WGS sequence"/>
</dbReference>
<accession>A0A6A5CH67</accession>
<protein>
    <submittedName>
        <fullName evidence="1">Uncharacterized protein</fullName>
    </submittedName>
</protein>
<dbReference type="GeneID" id="68107756"/>
<dbReference type="AlphaFoldDB" id="A0A6A5CH67"/>
<comment type="caution">
    <text evidence="1">The sequence shown here is derived from an EMBL/GenBank/DDBJ whole genome shotgun (WGS) entry which is preliminary data.</text>
</comment>
<dbReference type="VEuPathDB" id="AmoebaDB:FDP41_000538"/>
<dbReference type="RefSeq" id="XP_044569352.1">
    <property type="nucleotide sequence ID" value="XM_044708897.1"/>
</dbReference>
<dbReference type="VEuPathDB" id="AmoebaDB:NF0059590"/>
<dbReference type="VEuPathDB" id="AmoebaDB:NfTy_001900"/>
<gene>
    <name evidence="1" type="ORF">FDP41_000538</name>
</gene>
<evidence type="ECO:0000313" key="2">
    <source>
        <dbReference type="Proteomes" id="UP000444721"/>
    </source>
</evidence>
<name>A0A6A5CH67_NAEFO</name>
<reference evidence="1 2" key="1">
    <citation type="journal article" date="2019" name="Sci. Rep.">
        <title>Nanopore sequencing improves the draft genome of the human pathogenic amoeba Naegleria fowleri.</title>
        <authorList>
            <person name="Liechti N."/>
            <person name="Schurch N."/>
            <person name="Bruggmann R."/>
            <person name="Wittwer M."/>
        </authorList>
    </citation>
    <scope>NUCLEOTIDE SEQUENCE [LARGE SCALE GENOMIC DNA]</scope>
    <source>
        <strain evidence="1 2">ATCC 30894</strain>
    </source>
</reference>
<proteinExistence type="predicted"/>